<evidence type="ECO:0000256" key="3">
    <source>
        <dbReference type="HAMAP-Rule" id="MF_01151"/>
    </source>
</evidence>
<dbReference type="InterPro" id="IPR009012">
    <property type="entry name" value="GrpE_head"/>
</dbReference>
<evidence type="ECO:0000256" key="4">
    <source>
        <dbReference type="RuleBase" id="RU004478"/>
    </source>
</evidence>
<accession>A0A1F6W542</accession>
<evidence type="ECO:0000313" key="6">
    <source>
        <dbReference type="Proteomes" id="UP000177777"/>
    </source>
</evidence>
<dbReference type="GO" id="GO:0051082">
    <property type="term" value="F:unfolded protein binding"/>
    <property type="evidence" value="ECO:0007669"/>
    <property type="project" value="TreeGrafter"/>
</dbReference>
<gene>
    <name evidence="3" type="primary">grpE</name>
    <name evidence="5" type="ORF">A3D42_00870</name>
</gene>
<proteinExistence type="inferred from homology"/>
<dbReference type="Gene3D" id="3.90.20.20">
    <property type="match status" value="1"/>
</dbReference>
<dbReference type="CDD" id="cd00446">
    <property type="entry name" value="GrpE"/>
    <property type="match status" value="1"/>
</dbReference>
<dbReference type="PANTHER" id="PTHR21237">
    <property type="entry name" value="GRPE PROTEIN"/>
    <property type="match status" value="1"/>
</dbReference>
<dbReference type="EMBL" id="MFUE01000019">
    <property type="protein sequence ID" value="OGI77058.1"/>
    <property type="molecule type" value="Genomic_DNA"/>
</dbReference>
<organism evidence="5 6">
    <name type="scientific">Candidatus Nomurabacteria bacterium RIFCSPHIGHO2_02_FULL_41_18</name>
    <dbReference type="NCBI Taxonomy" id="1801754"/>
    <lineage>
        <taxon>Bacteria</taxon>
        <taxon>Candidatus Nomuraibacteriota</taxon>
    </lineage>
</organism>
<comment type="subunit">
    <text evidence="3">Homodimer.</text>
</comment>
<dbReference type="InterPro" id="IPR013805">
    <property type="entry name" value="GrpE_CC"/>
</dbReference>
<reference evidence="5 6" key="1">
    <citation type="journal article" date="2016" name="Nat. Commun.">
        <title>Thousands of microbial genomes shed light on interconnected biogeochemical processes in an aquifer system.</title>
        <authorList>
            <person name="Anantharaman K."/>
            <person name="Brown C.T."/>
            <person name="Hug L.A."/>
            <person name="Sharon I."/>
            <person name="Castelle C.J."/>
            <person name="Probst A.J."/>
            <person name="Thomas B.C."/>
            <person name="Singh A."/>
            <person name="Wilkins M.J."/>
            <person name="Karaoz U."/>
            <person name="Brodie E.L."/>
            <person name="Williams K.H."/>
            <person name="Hubbard S.S."/>
            <person name="Banfield J.F."/>
        </authorList>
    </citation>
    <scope>NUCLEOTIDE SEQUENCE [LARGE SCALE GENOMIC DNA]</scope>
</reference>
<comment type="subcellular location">
    <subcellularLocation>
        <location evidence="3">Cytoplasm</location>
    </subcellularLocation>
</comment>
<keyword evidence="3" id="KW-0346">Stress response</keyword>
<dbReference type="Pfam" id="PF01025">
    <property type="entry name" value="GrpE"/>
    <property type="match status" value="1"/>
</dbReference>
<dbReference type="HAMAP" id="MF_01151">
    <property type="entry name" value="GrpE"/>
    <property type="match status" value="1"/>
</dbReference>
<comment type="similarity">
    <text evidence="1 3 4">Belongs to the GrpE family.</text>
</comment>
<dbReference type="SUPFAM" id="SSF51064">
    <property type="entry name" value="Head domain of nucleotide exchange factor GrpE"/>
    <property type="match status" value="1"/>
</dbReference>
<sequence length="201" mass="23523">MSDEDIKKNSEPSEDSEVLEFEFNEDGEEDLKKTLKKLRTDLKVCKTEKAEYLTGWQKERADFANYKKEEDARRISFSEAMRERILSRFLAVLDSFNMAFANKESWEKVDLNWRKGVEYIYAQMNAIFEEYGVKEIGVIGESFDPNIHQSIEMVLTDEKEKDHTVASVIQKGYRLSDPHQGGTGRVLRPARINIYEYKENE</sequence>
<dbReference type="GO" id="GO:0005737">
    <property type="term" value="C:cytoplasm"/>
    <property type="evidence" value="ECO:0007669"/>
    <property type="project" value="UniProtKB-SubCell"/>
</dbReference>
<evidence type="ECO:0000313" key="5">
    <source>
        <dbReference type="EMBL" id="OGI77058.1"/>
    </source>
</evidence>
<dbReference type="AlphaFoldDB" id="A0A1F6W542"/>
<comment type="caution">
    <text evidence="5">The sequence shown here is derived from an EMBL/GenBank/DDBJ whole genome shotgun (WGS) entry which is preliminary data.</text>
</comment>
<dbReference type="Gene3D" id="2.30.22.10">
    <property type="entry name" value="Head domain of nucleotide exchange factor GrpE"/>
    <property type="match status" value="1"/>
</dbReference>
<comment type="function">
    <text evidence="3">Participates actively in the response to hyperosmotic and heat shock by preventing the aggregation of stress-denatured proteins, in association with DnaK and GrpE. It is the nucleotide exchange factor for DnaK and may function as a thermosensor. Unfolded proteins bind initially to DnaJ; upon interaction with the DnaJ-bound protein, DnaK hydrolyzes its bound ATP, resulting in the formation of a stable complex. GrpE releases ADP from DnaK; ATP binding to DnaK triggers the release of the substrate protein, thus completing the reaction cycle. Several rounds of ATP-dependent interactions between DnaJ, DnaK and GrpE are required for fully efficient folding.</text>
</comment>
<keyword evidence="3" id="KW-0963">Cytoplasm</keyword>
<protein>
    <recommendedName>
        <fullName evidence="3">Protein GrpE</fullName>
    </recommendedName>
    <alternativeName>
        <fullName evidence="3">HSP-70 cofactor</fullName>
    </alternativeName>
</protein>
<dbReference type="GO" id="GO:0000774">
    <property type="term" value="F:adenyl-nucleotide exchange factor activity"/>
    <property type="evidence" value="ECO:0007669"/>
    <property type="project" value="InterPro"/>
</dbReference>
<dbReference type="GO" id="GO:0051087">
    <property type="term" value="F:protein-folding chaperone binding"/>
    <property type="evidence" value="ECO:0007669"/>
    <property type="project" value="InterPro"/>
</dbReference>
<evidence type="ECO:0000256" key="1">
    <source>
        <dbReference type="ARBA" id="ARBA00009054"/>
    </source>
</evidence>
<dbReference type="PANTHER" id="PTHR21237:SF23">
    <property type="entry name" value="GRPE PROTEIN HOMOLOG, MITOCHONDRIAL"/>
    <property type="match status" value="1"/>
</dbReference>
<dbReference type="SUPFAM" id="SSF58014">
    <property type="entry name" value="Coiled-coil domain of nucleotide exchange factor GrpE"/>
    <property type="match status" value="1"/>
</dbReference>
<dbReference type="PRINTS" id="PR00773">
    <property type="entry name" value="GRPEPROTEIN"/>
</dbReference>
<dbReference type="GO" id="GO:0042803">
    <property type="term" value="F:protein homodimerization activity"/>
    <property type="evidence" value="ECO:0007669"/>
    <property type="project" value="InterPro"/>
</dbReference>
<name>A0A1F6W542_9BACT</name>
<keyword evidence="2 3" id="KW-0143">Chaperone</keyword>
<dbReference type="Proteomes" id="UP000177777">
    <property type="component" value="Unassembled WGS sequence"/>
</dbReference>
<dbReference type="InterPro" id="IPR000740">
    <property type="entry name" value="GrpE"/>
</dbReference>
<dbReference type="GO" id="GO:0006457">
    <property type="term" value="P:protein folding"/>
    <property type="evidence" value="ECO:0007669"/>
    <property type="project" value="InterPro"/>
</dbReference>
<evidence type="ECO:0000256" key="2">
    <source>
        <dbReference type="ARBA" id="ARBA00023186"/>
    </source>
</evidence>
<dbReference type="STRING" id="1801754.A3D42_00870"/>